<keyword evidence="3" id="KW-1185">Reference proteome</keyword>
<dbReference type="Proteomes" id="UP000594638">
    <property type="component" value="Unassembled WGS sequence"/>
</dbReference>
<sequence length="419" mass="45626">MSNAKTKNEKDVSYIIHGFSIVMQIWAYEDMPELGERFGERVGERSSQLLCWTFTKQPQQHTYDAFFRDVQFLDDLARSVVEPQFHEAAPAGGEDDGSAASDEHDDESGAGVEDDETSASDDHQTPEGNGDDGSKHDDSGESVRDPSSKTSASDSEDEEDASGRQSGALPTPVVAPSTSGVQGTRGGPTLTREDVEGMLYNQRILFEMRLQTVKLEIMQHLTEEFARLRDFISTLMPPSSGTSTFATAPVVNEPNIWDDPHEDVHGGNTDLCPNDGGHPSPIGNLEVNDGQGSDVHSPHDDDRAMRLKSGEGSDKRSPHDDNHADEGEMYAVNDGEGRDEQSPQDDDRAEESDMQDMNDPGETIPNLPNDDNEEGPSTHDVTETPDAGVINSTKKQPKGSEPEIMPEGATVEAITSYHI</sequence>
<evidence type="ECO:0000313" key="3">
    <source>
        <dbReference type="Proteomes" id="UP000594638"/>
    </source>
</evidence>
<dbReference type="EMBL" id="CACTIH010009120">
    <property type="protein sequence ID" value="CAA3024919.1"/>
    <property type="molecule type" value="Genomic_DNA"/>
</dbReference>
<gene>
    <name evidence="2" type="ORF">OLEA9_A057592</name>
</gene>
<feature type="region of interest" description="Disordered" evidence="1">
    <location>
        <begin position="252"/>
        <end position="419"/>
    </location>
</feature>
<feature type="compositionally biased region" description="Basic and acidic residues" evidence="1">
    <location>
        <begin position="296"/>
        <end position="326"/>
    </location>
</feature>
<feature type="compositionally biased region" description="Acidic residues" evidence="1">
    <location>
        <begin position="342"/>
        <end position="356"/>
    </location>
</feature>
<evidence type="ECO:0000313" key="2">
    <source>
        <dbReference type="EMBL" id="CAA3024919.1"/>
    </source>
</evidence>
<comment type="caution">
    <text evidence="2">The sequence shown here is derived from an EMBL/GenBank/DDBJ whole genome shotgun (WGS) entry which is preliminary data.</text>
</comment>
<dbReference type="Gramene" id="OE9A057592T1">
    <property type="protein sequence ID" value="OE9A057592C1"/>
    <property type="gene ID" value="OE9A057592"/>
</dbReference>
<protein>
    <submittedName>
        <fullName evidence="2">Uncharacterized protein</fullName>
    </submittedName>
</protein>
<accession>A0A8S0V1Y3</accession>
<reference evidence="2 3" key="1">
    <citation type="submission" date="2019-12" db="EMBL/GenBank/DDBJ databases">
        <authorList>
            <person name="Alioto T."/>
            <person name="Alioto T."/>
            <person name="Gomez Garrido J."/>
        </authorList>
    </citation>
    <scope>NUCLEOTIDE SEQUENCE [LARGE SCALE GENOMIC DNA]</scope>
</reference>
<dbReference type="AlphaFoldDB" id="A0A8S0V1Y3"/>
<evidence type="ECO:0000256" key="1">
    <source>
        <dbReference type="SAM" id="MobiDB-lite"/>
    </source>
</evidence>
<proteinExistence type="predicted"/>
<name>A0A8S0V1Y3_OLEEU</name>
<organism evidence="2 3">
    <name type="scientific">Olea europaea subsp. europaea</name>
    <dbReference type="NCBI Taxonomy" id="158383"/>
    <lineage>
        <taxon>Eukaryota</taxon>
        <taxon>Viridiplantae</taxon>
        <taxon>Streptophyta</taxon>
        <taxon>Embryophyta</taxon>
        <taxon>Tracheophyta</taxon>
        <taxon>Spermatophyta</taxon>
        <taxon>Magnoliopsida</taxon>
        <taxon>eudicotyledons</taxon>
        <taxon>Gunneridae</taxon>
        <taxon>Pentapetalae</taxon>
        <taxon>asterids</taxon>
        <taxon>lamiids</taxon>
        <taxon>Lamiales</taxon>
        <taxon>Oleaceae</taxon>
        <taxon>Oleeae</taxon>
        <taxon>Olea</taxon>
    </lineage>
</organism>
<dbReference type="OrthoDB" id="1077678at2759"/>
<feature type="region of interest" description="Disordered" evidence="1">
    <location>
        <begin position="88"/>
        <end position="194"/>
    </location>
</feature>
<feature type="compositionally biased region" description="Acidic residues" evidence="1">
    <location>
        <begin position="93"/>
        <end position="119"/>
    </location>
</feature>
<feature type="compositionally biased region" description="Basic and acidic residues" evidence="1">
    <location>
        <begin position="132"/>
        <end position="147"/>
    </location>
</feature>